<reference evidence="2" key="1">
    <citation type="journal article" date="2017" name="J. Biotechnol.">
        <title>Complete genome sequence of Novosphingobium resinovorum SA1, a versatile xenobiotic-degrading bacterium capable of utilizing sulfanilic acid.</title>
        <authorList>
            <person name="Hegedus B."/>
            <person name="Kos P.B."/>
            <person name="Balint B."/>
            <person name="Maroti G."/>
            <person name="Gan H.M."/>
            <person name="Perei K."/>
            <person name="Rakhely G."/>
        </authorList>
    </citation>
    <scope>NUCLEOTIDE SEQUENCE [LARGE SCALE GENOMIC DNA]</scope>
    <source>
        <strain evidence="2">SA1</strain>
    </source>
</reference>
<evidence type="ECO:0000313" key="1">
    <source>
        <dbReference type="EMBL" id="AOR76574.1"/>
    </source>
</evidence>
<dbReference type="RefSeq" id="WP_069707985.1">
    <property type="nucleotide sequence ID" value="NZ_CP017075.1"/>
</dbReference>
<gene>
    <name evidence="1" type="ORF">BES08_07290</name>
</gene>
<dbReference type="EMBL" id="CP017075">
    <property type="protein sequence ID" value="AOR76574.1"/>
    <property type="molecule type" value="Genomic_DNA"/>
</dbReference>
<dbReference type="KEGG" id="nre:BES08_07290"/>
<name>A0A1D8A399_9SPHN</name>
<evidence type="ECO:0000313" key="2">
    <source>
        <dbReference type="Proteomes" id="UP000094626"/>
    </source>
</evidence>
<accession>A0A1D8A399</accession>
<keyword evidence="2" id="KW-1185">Reference proteome</keyword>
<organism evidence="1 2">
    <name type="scientific">Novosphingobium resinovorum</name>
    <dbReference type="NCBI Taxonomy" id="158500"/>
    <lineage>
        <taxon>Bacteria</taxon>
        <taxon>Pseudomonadati</taxon>
        <taxon>Pseudomonadota</taxon>
        <taxon>Alphaproteobacteria</taxon>
        <taxon>Sphingomonadales</taxon>
        <taxon>Sphingomonadaceae</taxon>
        <taxon>Novosphingobium</taxon>
    </lineage>
</organism>
<sequence length="121" mass="12966">MGGIRDIKRAARQRLHTALAVRAFYIPVTGASPVPVTVRIHTKFDALGDPQMMQRADIEPQIVFQASQLPVNGLRNKAVVSVEAGEAYHIEAADPVDDAGFITARVTKLPVAQTTGLPVPA</sequence>
<proteinExistence type="predicted"/>
<dbReference type="AlphaFoldDB" id="A0A1D8A399"/>
<dbReference type="Proteomes" id="UP000094626">
    <property type="component" value="Chromosome"/>
</dbReference>
<protein>
    <submittedName>
        <fullName evidence="1">Uncharacterized protein</fullName>
    </submittedName>
</protein>
<dbReference type="OrthoDB" id="8456707at2"/>